<feature type="compositionally biased region" description="Basic residues" evidence="1">
    <location>
        <begin position="63"/>
        <end position="82"/>
    </location>
</feature>
<sequence>PQERPVPQDHHHDGRGRGRLPHPHPAADLLLPPDAAADRRGLHLHRPAAALPGEEGEAGAVRLQRRRARRDHRPLQGRRRGGQGRARAALQGPRRDEPRAALEDHDGPRHAHPPQGGDGGRRAGRLGLHPPDGRRGGAAPAVHRRERALREEPGRL</sequence>
<reference evidence="2" key="1">
    <citation type="submission" date="2020-02" db="EMBL/GenBank/DDBJ databases">
        <authorList>
            <person name="Meier V. D."/>
        </authorList>
    </citation>
    <scope>NUCLEOTIDE SEQUENCE</scope>
    <source>
        <strain evidence="2">AVDCRST_MAG68</strain>
    </source>
</reference>
<feature type="compositionally biased region" description="Low complexity" evidence="1">
    <location>
        <begin position="26"/>
        <end position="35"/>
    </location>
</feature>
<protein>
    <submittedName>
        <fullName evidence="2">DNA gyrase subunit B</fullName>
        <ecNumber evidence="2">5.99.1.3</ecNumber>
    </submittedName>
</protein>
<name>A0A6J4MKK6_9BACT</name>
<evidence type="ECO:0000313" key="2">
    <source>
        <dbReference type="EMBL" id="CAA9359699.1"/>
    </source>
</evidence>
<accession>A0A6J4MKK6</accession>
<dbReference type="GO" id="GO:0016853">
    <property type="term" value="F:isomerase activity"/>
    <property type="evidence" value="ECO:0007669"/>
    <property type="project" value="UniProtKB-KW"/>
</dbReference>
<feature type="region of interest" description="Disordered" evidence="1">
    <location>
        <begin position="1"/>
        <end position="156"/>
    </location>
</feature>
<gene>
    <name evidence="2" type="ORF">AVDCRST_MAG68-4270</name>
</gene>
<feature type="non-terminal residue" evidence="2">
    <location>
        <position position="1"/>
    </location>
</feature>
<organism evidence="2">
    <name type="scientific">uncultured Gemmatimonadota bacterium</name>
    <dbReference type="NCBI Taxonomy" id="203437"/>
    <lineage>
        <taxon>Bacteria</taxon>
        <taxon>Pseudomonadati</taxon>
        <taxon>Gemmatimonadota</taxon>
        <taxon>environmental samples</taxon>
    </lineage>
</organism>
<feature type="compositionally biased region" description="Basic and acidic residues" evidence="1">
    <location>
        <begin position="1"/>
        <end position="16"/>
    </location>
</feature>
<proteinExistence type="predicted"/>
<dbReference type="EC" id="5.99.1.3" evidence="2"/>
<evidence type="ECO:0000256" key="1">
    <source>
        <dbReference type="SAM" id="MobiDB-lite"/>
    </source>
</evidence>
<dbReference type="EMBL" id="CADCTW010000198">
    <property type="protein sequence ID" value="CAA9359699.1"/>
    <property type="molecule type" value="Genomic_DNA"/>
</dbReference>
<keyword evidence="2" id="KW-0413">Isomerase</keyword>
<dbReference type="AlphaFoldDB" id="A0A6J4MKK6"/>
<feature type="non-terminal residue" evidence="2">
    <location>
        <position position="156"/>
    </location>
</feature>
<feature type="compositionally biased region" description="Low complexity" evidence="1">
    <location>
        <begin position="47"/>
        <end position="62"/>
    </location>
</feature>
<feature type="compositionally biased region" description="Basic and acidic residues" evidence="1">
    <location>
        <begin position="93"/>
        <end position="109"/>
    </location>
</feature>